<evidence type="ECO:0000256" key="2">
    <source>
        <dbReference type="ARBA" id="ARBA00023125"/>
    </source>
</evidence>
<dbReference type="InterPro" id="IPR001647">
    <property type="entry name" value="HTH_TetR"/>
</dbReference>
<dbReference type="PROSITE" id="PS50977">
    <property type="entry name" value="HTH_TETR_2"/>
    <property type="match status" value="1"/>
</dbReference>
<dbReference type="InterPro" id="IPR009057">
    <property type="entry name" value="Homeodomain-like_sf"/>
</dbReference>
<proteinExistence type="predicted"/>
<evidence type="ECO:0000313" key="6">
    <source>
        <dbReference type="EMBL" id="TFC20975.1"/>
    </source>
</evidence>
<keyword evidence="2 4" id="KW-0238">DNA-binding</keyword>
<gene>
    <name evidence="6" type="ORF">E3O19_00600</name>
</gene>
<reference evidence="6 7" key="1">
    <citation type="submission" date="2019-03" db="EMBL/GenBank/DDBJ databases">
        <title>Genomics of glacier-inhabiting Cryobacterium strains.</title>
        <authorList>
            <person name="Liu Q."/>
            <person name="Xin Y.-H."/>
        </authorList>
    </citation>
    <scope>NUCLEOTIDE SEQUENCE [LARGE SCALE GENOMIC DNA]</scope>
    <source>
        <strain evidence="6 7">MDT1-3</strain>
    </source>
</reference>
<keyword evidence="7" id="KW-1185">Reference proteome</keyword>
<keyword evidence="1" id="KW-0805">Transcription regulation</keyword>
<name>A0A4R8WXD7_9MICO</name>
<evidence type="ECO:0000256" key="4">
    <source>
        <dbReference type="PROSITE-ProRule" id="PRU00335"/>
    </source>
</evidence>
<keyword evidence="3" id="KW-0804">Transcription</keyword>
<dbReference type="Pfam" id="PF00440">
    <property type="entry name" value="TetR_N"/>
    <property type="match status" value="1"/>
</dbReference>
<protein>
    <submittedName>
        <fullName evidence="6">TetR/AcrR family transcriptional regulator</fullName>
    </submittedName>
</protein>
<evidence type="ECO:0000313" key="7">
    <source>
        <dbReference type="Proteomes" id="UP000298412"/>
    </source>
</evidence>
<dbReference type="Proteomes" id="UP000298412">
    <property type="component" value="Unassembled WGS sequence"/>
</dbReference>
<sequence length="187" mass="19873">MEERRAAQKAAIDAADRLFYARGIQAVTMDELRAETGISLKKLYSLFDSKQAILLAVLAHRHELWTSGIARAAGAVSTPRDKLLSVYDFLHGWFTDGNYRGCGFINAFGELGATVPAVALAARKQKDSFQRYVAGLVEQAGAPASLAPQLAILAEGAQTTAAISGSADAAHSARDAAEILIDAALQR</sequence>
<accession>A0A4R8WXD7</accession>
<dbReference type="SUPFAM" id="SSF48498">
    <property type="entry name" value="Tetracyclin repressor-like, C-terminal domain"/>
    <property type="match status" value="1"/>
</dbReference>
<feature type="domain" description="HTH tetR-type" evidence="5">
    <location>
        <begin position="5"/>
        <end position="65"/>
    </location>
</feature>
<dbReference type="InterPro" id="IPR036271">
    <property type="entry name" value="Tet_transcr_reg_TetR-rel_C_sf"/>
</dbReference>
<evidence type="ECO:0000259" key="5">
    <source>
        <dbReference type="PROSITE" id="PS50977"/>
    </source>
</evidence>
<dbReference type="Gene3D" id="1.10.357.10">
    <property type="entry name" value="Tetracycline Repressor, domain 2"/>
    <property type="match status" value="1"/>
</dbReference>
<dbReference type="RefSeq" id="WP_134564699.1">
    <property type="nucleotide sequence ID" value="NZ_SOFP01000006.1"/>
</dbReference>
<evidence type="ECO:0000256" key="3">
    <source>
        <dbReference type="ARBA" id="ARBA00023163"/>
    </source>
</evidence>
<dbReference type="PANTHER" id="PTHR47506">
    <property type="entry name" value="TRANSCRIPTIONAL REGULATORY PROTEIN"/>
    <property type="match status" value="1"/>
</dbReference>
<dbReference type="PANTHER" id="PTHR47506:SF1">
    <property type="entry name" value="HTH-TYPE TRANSCRIPTIONAL REGULATOR YJDC"/>
    <property type="match status" value="1"/>
</dbReference>
<dbReference type="GO" id="GO:0003677">
    <property type="term" value="F:DNA binding"/>
    <property type="evidence" value="ECO:0007669"/>
    <property type="project" value="UniProtKB-UniRule"/>
</dbReference>
<comment type="caution">
    <text evidence="6">The sequence shown here is derived from an EMBL/GenBank/DDBJ whole genome shotgun (WGS) entry which is preliminary data.</text>
</comment>
<dbReference type="EMBL" id="SOFP01000006">
    <property type="protein sequence ID" value="TFC20975.1"/>
    <property type="molecule type" value="Genomic_DNA"/>
</dbReference>
<dbReference type="OrthoDB" id="3196926at2"/>
<dbReference type="AlphaFoldDB" id="A0A4R8WXD7"/>
<organism evidence="6 7">
    <name type="scientific">Cryobacterium algoritolerans</name>
    <dbReference type="NCBI Taxonomy" id="1259184"/>
    <lineage>
        <taxon>Bacteria</taxon>
        <taxon>Bacillati</taxon>
        <taxon>Actinomycetota</taxon>
        <taxon>Actinomycetes</taxon>
        <taxon>Micrococcales</taxon>
        <taxon>Microbacteriaceae</taxon>
        <taxon>Cryobacterium</taxon>
    </lineage>
</organism>
<dbReference type="SUPFAM" id="SSF46689">
    <property type="entry name" value="Homeodomain-like"/>
    <property type="match status" value="1"/>
</dbReference>
<feature type="DNA-binding region" description="H-T-H motif" evidence="4">
    <location>
        <begin position="28"/>
        <end position="47"/>
    </location>
</feature>
<evidence type="ECO:0000256" key="1">
    <source>
        <dbReference type="ARBA" id="ARBA00023015"/>
    </source>
</evidence>